<evidence type="ECO:0000256" key="1">
    <source>
        <dbReference type="ARBA" id="ARBA00009320"/>
    </source>
</evidence>
<dbReference type="PANTHER" id="PTHR42743">
    <property type="entry name" value="AMINO-ACID AMINOTRANSFERASE"/>
    <property type="match status" value="1"/>
</dbReference>
<dbReference type="GO" id="GO:0003824">
    <property type="term" value="F:catalytic activity"/>
    <property type="evidence" value="ECO:0007669"/>
    <property type="project" value="InterPro"/>
</dbReference>
<accession>A0A6J6QJX1</accession>
<dbReference type="InterPro" id="IPR050571">
    <property type="entry name" value="Class-IV_PLP-Dep_Aminotrnsfr"/>
</dbReference>
<sequence length="273" mass="29049">MKVYINGEFRDADEPALLVSDHGFTVGDAVFETIKTIDSVPYAMTRHLERLSRSASGLGLPTPPSALHLAIAELLTAEPLKGLGRIRLTWSGGPGPAGSLRAHPIEPTLVISHTSAPTPAARARVVTVPYPRNERSPLSGIKSTSYAENVLALSYARERGGDEAIFADTQGRLAEGSGSNIIIFDGTNFITPSLDCGVLAGTARGLAIEWFGVHEGEIPLHSLTSAKSVLLTSSLRDLQLVSHVDGVEIPVTQDALTLAKDFASRLLKEVDPR</sequence>
<dbReference type="InterPro" id="IPR043132">
    <property type="entry name" value="BCAT-like_C"/>
</dbReference>
<gene>
    <name evidence="2" type="ORF">UFOPK2423_01544</name>
    <name evidence="3" type="ORF">UFOPK4367_00524</name>
</gene>
<dbReference type="AlphaFoldDB" id="A0A6J6QJX1"/>
<evidence type="ECO:0000313" key="3">
    <source>
        <dbReference type="EMBL" id="CAB5074014.1"/>
    </source>
</evidence>
<dbReference type="GO" id="GO:0005829">
    <property type="term" value="C:cytosol"/>
    <property type="evidence" value="ECO:0007669"/>
    <property type="project" value="TreeGrafter"/>
</dbReference>
<dbReference type="PANTHER" id="PTHR42743:SF11">
    <property type="entry name" value="AMINODEOXYCHORISMATE LYASE"/>
    <property type="match status" value="1"/>
</dbReference>
<proteinExistence type="inferred from homology"/>
<name>A0A6J6QJX1_9ZZZZ</name>
<organism evidence="2">
    <name type="scientific">freshwater metagenome</name>
    <dbReference type="NCBI Taxonomy" id="449393"/>
    <lineage>
        <taxon>unclassified sequences</taxon>
        <taxon>metagenomes</taxon>
        <taxon>ecological metagenomes</taxon>
    </lineage>
</organism>
<dbReference type="InterPro" id="IPR001544">
    <property type="entry name" value="Aminotrans_IV"/>
</dbReference>
<dbReference type="Gene3D" id="3.30.470.10">
    <property type="match status" value="1"/>
</dbReference>
<protein>
    <submittedName>
        <fullName evidence="2">Unannotated protein</fullName>
    </submittedName>
</protein>
<dbReference type="GO" id="GO:0046394">
    <property type="term" value="P:carboxylic acid biosynthetic process"/>
    <property type="evidence" value="ECO:0007669"/>
    <property type="project" value="UniProtKB-ARBA"/>
</dbReference>
<dbReference type="Pfam" id="PF01063">
    <property type="entry name" value="Aminotran_4"/>
    <property type="match status" value="1"/>
</dbReference>
<comment type="similarity">
    <text evidence="1">Belongs to the class-IV pyridoxal-phosphate-dependent aminotransferase family.</text>
</comment>
<dbReference type="Gene3D" id="3.20.10.10">
    <property type="entry name" value="D-amino Acid Aminotransferase, subunit A, domain 2"/>
    <property type="match status" value="1"/>
</dbReference>
<dbReference type="InterPro" id="IPR043131">
    <property type="entry name" value="BCAT-like_N"/>
</dbReference>
<dbReference type="InterPro" id="IPR036038">
    <property type="entry name" value="Aminotransferase-like"/>
</dbReference>
<reference evidence="2" key="1">
    <citation type="submission" date="2020-05" db="EMBL/GenBank/DDBJ databases">
        <authorList>
            <person name="Chiriac C."/>
            <person name="Salcher M."/>
            <person name="Ghai R."/>
            <person name="Kavagutti S V."/>
        </authorList>
    </citation>
    <scope>NUCLEOTIDE SEQUENCE</scope>
</reference>
<dbReference type="EMBL" id="CAFBRC010000025">
    <property type="protein sequence ID" value="CAB5074014.1"/>
    <property type="molecule type" value="Genomic_DNA"/>
</dbReference>
<evidence type="ECO:0000313" key="2">
    <source>
        <dbReference type="EMBL" id="CAB4707824.1"/>
    </source>
</evidence>
<dbReference type="SUPFAM" id="SSF56752">
    <property type="entry name" value="D-aminoacid aminotransferase-like PLP-dependent enzymes"/>
    <property type="match status" value="1"/>
</dbReference>
<dbReference type="EMBL" id="CAEZXN010000055">
    <property type="protein sequence ID" value="CAB4707824.1"/>
    <property type="molecule type" value="Genomic_DNA"/>
</dbReference>